<protein>
    <recommendedName>
        <fullName evidence="5">Class E sortase</fullName>
    </recommendedName>
</protein>
<dbReference type="KEGG" id="rpla:A4Z71_06345"/>
<proteinExistence type="predicted"/>
<dbReference type="Gene3D" id="2.40.260.10">
    <property type="entry name" value="Sortase"/>
    <property type="match status" value="1"/>
</dbReference>
<dbReference type="RefSeq" id="WP_070955060.1">
    <property type="nucleotide sequence ID" value="NZ_CP015208.1"/>
</dbReference>
<dbReference type="STRING" id="535712.A4Z71_06345"/>
<name>A0A1D9E0I8_9MICO</name>
<dbReference type="NCBIfam" id="NF033747">
    <property type="entry name" value="class_E_sortase"/>
    <property type="match status" value="1"/>
</dbReference>
<feature type="active site" description="Acyl-thioester intermediate" evidence="2">
    <location>
        <position position="195"/>
    </location>
</feature>
<dbReference type="InterPro" id="IPR005754">
    <property type="entry name" value="Sortase"/>
</dbReference>
<dbReference type="EMBL" id="CP015208">
    <property type="protein sequence ID" value="AOY56561.1"/>
    <property type="molecule type" value="Genomic_DNA"/>
</dbReference>
<keyword evidence="4" id="KW-1185">Reference proteome</keyword>
<evidence type="ECO:0000256" key="1">
    <source>
        <dbReference type="ARBA" id="ARBA00022801"/>
    </source>
</evidence>
<evidence type="ECO:0000313" key="4">
    <source>
        <dbReference type="Proteomes" id="UP000243784"/>
    </source>
</evidence>
<dbReference type="InterPro" id="IPR053465">
    <property type="entry name" value="Sortase_Class_E"/>
</dbReference>
<feature type="active site" description="Proton donor/acceptor" evidence="2">
    <location>
        <position position="126"/>
    </location>
</feature>
<gene>
    <name evidence="3" type="ORF">A4Z71_06345</name>
</gene>
<reference evidence="3 4" key="1">
    <citation type="journal article" date="2016" name="Biochim. Biophys. Acta">
        <title>Photochemical characterization of actinorhodopsin and its functional existence in the natural host.</title>
        <authorList>
            <person name="Nakamura S."/>
            <person name="Kikukawa T."/>
            <person name="Tamogami J."/>
            <person name="Kamiya M."/>
            <person name="Aizawa T."/>
            <person name="Hahn M.W."/>
            <person name="Ihara K."/>
            <person name="Kamo N."/>
            <person name="Demura M."/>
        </authorList>
    </citation>
    <scope>NUCLEOTIDE SEQUENCE [LARGE SCALE GENOMIC DNA]</scope>
    <source>
        <strain evidence="3 4">MWH-Dar1</strain>
    </source>
</reference>
<dbReference type="NCBIfam" id="TIGR01076">
    <property type="entry name" value="sortase_fam"/>
    <property type="match status" value="1"/>
</dbReference>
<dbReference type="GO" id="GO:0016787">
    <property type="term" value="F:hydrolase activity"/>
    <property type="evidence" value="ECO:0007669"/>
    <property type="project" value="UniProtKB-KW"/>
</dbReference>
<dbReference type="OrthoDB" id="5242879at2"/>
<dbReference type="AlphaFoldDB" id="A0A1D9E0I8"/>
<accession>A0A1D9E0I8</accession>
<dbReference type="InterPro" id="IPR023365">
    <property type="entry name" value="Sortase_dom-sf"/>
</dbReference>
<evidence type="ECO:0008006" key="5">
    <source>
        <dbReference type="Google" id="ProtNLM"/>
    </source>
</evidence>
<evidence type="ECO:0000313" key="3">
    <source>
        <dbReference type="EMBL" id="AOY56561.1"/>
    </source>
</evidence>
<dbReference type="CDD" id="cd05830">
    <property type="entry name" value="Sortase_E"/>
    <property type="match status" value="1"/>
</dbReference>
<dbReference type="InterPro" id="IPR042003">
    <property type="entry name" value="Sortase_E"/>
</dbReference>
<dbReference type="Proteomes" id="UP000243784">
    <property type="component" value="Chromosome"/>
</dbReference>
<dbReference type="Pfam" id="PF04203">
    <property type="entry name" value="Sortase"/>
    <property type="match status" value="1"/>
</dbReference>
<organism evidence="3 4">
    <name type="scientific">Candidatus Rhodoluna planktonica</name>
    <dbReference type="NCBI Taxonomy" id="535712"/>
    <lineage>
        <taxon>Bacteria</taxon>
        <taxon>Bacillati</taxon>
        <taxon>Actinomycetota</taxon>
        <taxon>Actinomycetes</taxon>
        <taxon>Micrococcales</taxon>
        <taxon>Microbacteriaceae</taxon>
        <taxon>Luna cluster</taxon>
        <taxon>Luna-1 subcluster</taxon>
        <taxon>Rhodoluna</taxon>
    </lineage>
</organism>
<sequence length="217" mass="23216">MSFPTKRQAFFRPANLLASVAIVGGLTIAASAAWQMFAVEDLAATSQRKAAEVEPLVVIKNTDEVGDTLRTGDVFAKLIAPRLGSDYVRQIAQGTSVEKVLNTIGVGHYISTAMPGEVGNFALAAHRAGNGGPFRDIDKFQAGDLVYVETTTATYTYRYLQTAVVAPDAINVIAANPEGLTAITSADKFLTLTTCTPIYVNTERLIVWFEQIAVAAK</sequence>
<dbReference type="SUPFAM" id="SSF63817">
    <property type="entry name" value="Sortase"/>
    <property type="match status" value="1"/>
</dbReference>
<keyword evidence="1" id="KW-0378">Hydrolase</keyword>
<evidence type="ECO:0000256" key="2">
    <source>
        <dbReference type="PIRSR" id="PIRSR605754-1"/>
    </source>
</evidence>